<dbReference type="InterPro" id="IPR017911">
    <property type="entry name" value="MacB-like_ATP-bd"/>
</dbReference>
<feature type="domain" description="ABC transporter" evidence="5">
    <location>
        <begin position="2"/>
        <end position="225"/>
    </location>
</feature>
<sequence>MLQITNLVKKYNKNSNCEQVVLNDCFLKIEKGEKVIITGENGSGKTTLLKIIGLLDKNFSGNYLIKGNNIENLSNKKIAELRNEMFGFIFQEYNLLEEETVYENIVIPLIYSKKYNRAEKKERIDYISEILEIKEFLNKKVKFLSGGEKQRVAIARAVINDPKVIILDEPTNALNPRLKMKVIEYIEKLGEDKALILVTHDYSLIELFKGCHYEIIDGELIKATN</sequence>
<dbReference type="GO" id="GO:0016887">
    <property type="term" value="F:ATP hydrolysis activity"/>
    <property type="evidence" value="ECO:0007669"/>
    <property type="project" value="InterPro"/>
</dbReference>
<dbReference type="InterPro" id="IPR003593">
    <property type="entry name" value="AAA+_ATPase"/>
</dbReference>
<dbReference type="PROSITE" id="PS50893">
    <property type="entry name" value="ABC_TRANSPORTER_2"/>
    <property type="match status" value="1"/>
</dbReference>
<protein>
    <submittedName>
        <fullName evidence="6">Putative ABC transport system ATP-binding protein</fullName>
    </submittedName>
</protein>
<comment type="similarity">
    <text evidence="1">Belongs to the ABC transporter superfamily.</text>
</comment>
<keyword evidence="3" id="KW-0547">Nucleotide-binding</keyword>
<evidence type="ECO:0000256" key="3">
    <source>
        <dbReference type="ARBA" id="ARBA00022741"/>
    </source>
</evidence>
<evidence type="ECO:0000313" key="6">
    <source>
        <dbReference type="EMBL" id="SMB80978.1"/>
    </source>
</evidence>
<dbReference type="SUPFAM" id="SSF52540">
    <property type="entry name" value="P-loop containing nucleoside triphosphate hydrolases"/>
    <property type="match status" value="1"/>
</dbReference>
<proteinExistence type="inferred from homology"/>
<dbReference type="PANTHER" id="PTHR42798">
    <property type="entry name" value="LIPOPROTEIN-RELEASING SYSTEM ATP-BINDING PROTEIN LOLD"/>
    <property type="match status" value="1"/>
</dbReference>
<dbReference type="GO" id="GO:0005524">
    <property type="term" value="F:ATP binding"/>
    <property type="evidence" value="ECO:0007669"/>
    <property type="project" value="UniProtKB-KW"/>
</dbReference>
<reference evidence="7" key="1">
    <citation type="submission" date="2017-04" db="EMBL/GenBank/DDBJ databases">
        <authorList>
            <person name="Varghese N."/>
            <person name="Submissions S."/>
        </authorList>
    </citation>
    <scope>NUCLEOTIDE SEQUENCE [LARGE SCALE GENOMIC DNA]</scope>
    <source>
        <strain evidence="7">DSM 20463</strain>
    </source>
</reference>
<dbReference type="InterPro" id="IPR027417">
    <property type="entry name" value="P-loop_NTPase"/>
</dbReference>
<dbReference type="EMBL" id="FWWR01000009">
    <property type="protein sequence ID" value="SMB80978.1"/>
    <property type="molecule type" value="Genomic_DNA"/>
</dbReference>
<evidence type="ECO:0000256" key="4">
    <source>
        <dbReference type="ARBA" id="ARBA00022840"/>
    </source>
</evidence>
<dbReference type="AlphaFoldDB" id="A0A1W1UIP0"/>
<keyword evidence="7" id="KW-1185">Reference proteome</keyword>
<dbReference type="InterPro" id="IPR017871">
    <property type="entry name" value="ABC_transporter-like_CS"/>
</dbReference>
<dbReference type="Gene3D" id="3.40.50.300">
    <property type="entry name" value="P-loop containing nucleotide triphosphate hydrolases"/>
    <property type="match status" value="1"/>
</dbReference>
<dbReference type="CDD" id="cd03255">
    <property type="entry name" value="ABC_MJ0796_LolCDE_FtsE"/>
    <property type="match status" value="1"/>
</dbReference>
<keyword evidence="4 6" id="KW-0067">ATP-binding</keyword>
<organism evidence="6 7">
    <name type="scientific">Peptoniphilus asaccharolyticus DSM 20463</name>
    <dbReference type="NCBI Taxonomy" id="573058"/>
    <lineage>
        <taxon>Bacteria</taxon>
        <taxon>Bacillati</taxon>
        <taxon>Bacillota</taxon>
        <taxon>Tissierellia</taxon>
        <taxon>Tissierellales</taxon>
        <taxon>Peptoniphilaceae</taxon>
        <taxon>Peptoniphilus</taxon>
    </lineage>
</organism>
<dbReference type="PANTHER" id="PTHR42798:SF7">
    <property type="entry name" value="ALPHA-D-RIBOSE 1-METHYLPHOSPHONATE 5-TRIPHOSPHATE SYNTHASE SUBUNIT PHNL"/>
    <property type="match status" value="1"/>
</dbReference>
<dbReference type="STRING" id="573058.SAMN00017477_0306"/>
<dbReference type="SMART" id="SM00382">
    <property type="entry name" value="AAA"/>
    <property type="match status" value="1"/>
</dbReference>
<evidence type="ECO:0000313" key="7">
    <source>
        <dbReference type="Proteomes" id="UP000192368"/>
    </source>
</evidence>
<dbReference type="InterPro" id="IPR003439">
    <property type="entry name" value="ABC_transporter-like_ATP-bd"/>
</dbReference>
<evidence type="ECO:0000259" key="5">
    <source>
        <dbReference type="PROSITE" id="PS50893"/>
    </source>
</evidence>
<dbReference type="Proteomes" id="UP000192368">
    <property type="component" value="Unassembled WGS sequence"/>
</dbReference>
<accession>A0A1W1UIP0</accession>
<dbReference type="Pfam" id="PF00005">
    <property type="entry name" value="ABC_tran"/>
    <property type="match status" value="1"/>
</dbReference>
<dbReference type="OrthoDB" id="9801958at2"/>
<keyword evidence="2" id="KW-0813">Transport</keyword>
<gene>
    <name evidence="6" type="ORF">SAMN00017477_0306</name>
</gene>
<dbReference type="RefSeq" id="WP_084230007.1">
    <property type="nucleotide sequence ID" value="NZ_FWWR01000009.1"/>
</dbReference>
<dbReference type="PROSITE" id="PS00211">
    <property type="entry name" value="ABC_TRANSPORTER_1"/>
    <property type="match status" value="1"/>
</dbReference>
<evidence type="ECO:0000256" key="1">
    <source>
        <dbReference type="ARBA" id="ARBA00005417"/>
    </source>
</evidence>
<evidence type="ECO:0000256" key="2">
    <source>
        <dbReference type="ARBA" id="ARBA00022448"/>
    </source>
</evidence>
<name>A0A1W1UIP0_PEPAS</name>